<dbReference type="Pfam" id="PF00092">
    <property type="entry name" value="VWA"/>
    <property type="match status" value="1"/>
</dbReference>
<dbReference type="RefSeq" id="WP_348390411.1">
    <property type="nucleotide sequence ID" value="NZ_CP134145.1"/>
</dbReference>
<feature type="transmembrane region" description="Helical" evidence="2">
    <location>
        <begin position="301"/>
        <end position="323"/>
    </location>
</feature>
<dbReference type="Proteomes" id="UP001258994">
    <property type="component" value="Chromosome"/>
</dbReference>
<keyword evidence="5" id="KW-1185">Reference proteome</keyword>
<dbReference type="CDD" id="cd01467">
    <property type="entry name" value="vWA_BatA_type"/>
    <property type="match status" value="1"/>
</dbReference>
<keyword evidence="2" id="KW-0472">Membrane</keyword>
<evidence type="ECO:0000256" key="1">
    <source>
        <dbReference type="SAM" id="MobiDB-lite"/>
    </source>
</evidence>
<accession>A0ABY9TRB7</accession>
<organism evidence="4 5">
    <name type="scientific">Thalassotalea psychrophila</name>
    <dbReference type="NCBI Taxonomy" id="3065647"/>
    <lineage>
        <taxon>Bacteria</taxon>
        <taxon>Pseudomonadati</taxon>
        <taxon>Pseudomonadota</taxon>
        <taxon>Gammaproteobacteria</taxon>
        <taxon>Alteromonadales</taxon>
        <taxon>Colwelliaceae</taxon>
        <taxon>Thalassotalea</taxon>
    </lineage>
</organism>
<proteinExistence type="predicted"/>
<dbReference type="InterPro" id="IPR002035">
    <property type="entry name" value="VWF_A"/>
</dbReference>
<gene>
    <name evidence="4" type="ORF">RGQ13_14230</name>
</gene>
<feature type="region of interest" description="Disordered" evidence="1">
    <location>
        <begin position="340"/>
        <end position="382"/>
    </location>
</feature>
<evidence type="ECO:0000259" key="3">
    <source>
        <dbReference type="PROSITE" id="PS50234"/>
    </source>
</evidence>
<dbReference type="PANTHER" id="PTHR22550:SF18">
    <property type="entry name" value="VWFA DOMAIN-CONTAINING PROTEIN"/>
    <property type="match status" value="1"/>
</dbReference>
<dbReference type="SMART" id="SM00327">
    <property type="entry name" value="VWA"/>
    <property type="match status" value="1"/>
</dbReference>
<evidence type="ECO:0000313" key="5">
    <source>
        <dbReference type="Proteomes" id="UP001258994"/>
    </source>
</evidence>
<name>A0ABY9TRB7_9GAMM</name>
<dbReference type="InterPro" id="IPR050768">
    <property type="entry name" value="UPF0353/GerABKA_families"/>
</dbReference>
<feature type="domain" description="VWFA" evidence="3">
    <location>
        <begin position="88"/>
        <end position="285"/>
    </location>
</feature>
<dbReference type="EMBL" id="CP134145">
    <property type="protein sequence ID" value="WNC71275.1"/>
    <property type="molecule type" value="Genomic_DNA"/>
</dbReference>
<dbReference type="SUPFAM" id="SSF53300">
    <property type="entry name" value="vWA-like"/>
    <property type="match status" value="1"/>
</dbReference>
<protein>
    <submittedName>
        <fullName evidence="4">VWA domain-containing protein</fullName>
    </submittedName>
</protein>
<evidence type="ECO:0000313" key="4">
    <source>
        <dbReference type="EMBL" id="WNC71275.1"/>
    </source>
</evidence>
<sequence length="382" mass="42562">MISFLWPWLALLLPLPLIVYFLSPKKAASSAALKVPVLLPGASSKTSAMGQQQLPVWLAVVVWCLLVLAVTRPQWLGEPIQIPTQGREMIIAVDLSGSMQIEDMRLNGSTVNRLVMLKELLGDFIERRNGDRLGLILFGDDAYMQTPMTFDRKTMQQMLDESEIGLVGQKTAIGDAMALGVKRFVNKKESNRVLLLVTDGQNTSGKITPEQALELAVAKDVTIYTIGVGAEVMLERSLFGTRKVNPSRDLDENTLTKIAKQTGGSYFRATDGESMTRIYQMLDQLEPVEQDQQQMRPLTALFYYPLTAAMVLMIMQMLMIKYISFGSIFNWSSGTTNKVKPNQLFNKPSPESFKAADKKIRDKPSSGSNEKTETMAHSKEQI</sequence>
<dbReference type="PANTHER" id="PTHR22550">
    <property type="entry name" value="SPORE GERMINATION PROTEIN"/>
    <property type="match status" value="1"/>
</dbReference>
<keyword evidence="2" id="KW-0812">Transmembrane</keyword>
<feature type="compositionally biased region" description="Basic and acidic residues" evidence="1">
    <location>
        <begin position="354"/>
        <end position="382"/>
    </location>
</feature>
<dbReference type="PROSITE" id="PS50234">
    <property type="entry name" value="VWFA"/>
    <property type="match status" value="1"/>
</dbReference>
<evidence type="ECO:0000256" key="2">
    <source>
        <dbReference type="SAM" id="Phobius"/>
    </source>
</evidence>
<reference evidence="5" key="1">
    <citation type="submission" date="2023-09" db="EMBL/GenBank/DDBJ databases">
        <authorList>
            <person name="Li S."/>
            <person name="Li X."/>
            <person name="Zhang C."/>
            <person name="Zhao Z."/>
        </authorList>
    </citation>
    <scope>NUCLEOTIDE SEQUENCE [LARGE SCALE GENOMIC DNA]</scope>
    <source>
        <strain evidence="5">SQ149</strain>
    </source>
</reference>
<dbReference type="InterPro" id="IPR033881">
    <property type="entry name" value="vWA_BatA_type"/>
</dbReference>
<keyword evidence="2" id="KW-1133">Transmembrane helix</keyword>
<dbReference type="Gene3D" id="3.40.50.410">
    <property type="entry name" value="von Willebrand factor, type A domain"/>
    <property type="match status" value="1"/>
</dbReference>
<dbReference type="InterPro" id="IPR036465">
    <property type="entry name" value="vWFA_dom_sf"/>
</dbReference>